<proteinExistence type="predicted"/>
<accession>A0AAV6JGW4</accession>
<organism evidence="1 2">
    <name type="scientific">Rhododendron griersonianum</name>
    <dbReference type="NCBI Taxonomy" id="479676"/>
    <lineage>
        <taxon>Eukaryota</taxon>
        <taxon>Viridiplantae</taxon>
        <taxon>Streptophyta</taxon>
        <taxon>Embryophyta</taxon>
        <taxon>Tracheophyta</taxon>
        <taxon>Spermatophyta</taxon>
        <taxon>Magnoliopsida</taxon>
        <taxon>eudicotyledons</taxon>
        <taxon>Gunneridae</taxon>
        <taxon>Pentapetalae</taxon>
        <taxon>asterids</taxon>
        <taxon>Ericales</taxon>
        <taxon>Ericaceae</taxon>
        <taxon>Ericoideae</taxon>
        <taxon>Rhodoreae</taxon>
        <taxon>Rhododendron</taxon>
    </lineage>
</organism>
<dbReference type="EMBL" id="JACTNZ010000007">
    <property type="protein sequence ID" value="KAG5539403.1"/>
    <property type="molecule type" value="Genomic_DNA"/>
</dbReference>
<dbReference type="AlphaFoldDB" id="A0AAV6JGW4"/>
<evidence type="ECO:0000313" key="1">
    <source>
        <dbReference type="EMBL" id="KAG5539403.1"/>
    </source>
</evidence>
<comment type="caution">
    <text evidence="1">The sequence shown here is derived from an EMBL/GenBank/DDBJ whole genome shotgun (WGS) entry which is preliminary data.</text>
</comment>
<evidence type="ECO:0000313" key="2">
    <source>
        <dbReference type="Proteomes" id="UP000823749"/>
    </source>
</evidence>
<name>A0AAV6JGW4_9ERIC</name>
<reference evidence="1" key="1">
    <citation type="submission" date="2020-08" db="EMBL/GenBank/DDBJ databases">
        <title>Plant Genome Project.</title>
        <authorList>
            <person name="Zhang R.-G."/>
        </authorList>
    </citation>
    <scope>NUCLEOTIDE SEQUENCE</scope>
    <source>
        <strain evidence="1">WSP0</strain>
        <tissue evidence="1">Leaf</tissue>
    </source>
</reference>
<sequence>MALRDGFSPCLFLLLPSTFDLTLEAPSLHHDAFNGARRYTVRSVSRCERKLVF</sequence>
<protein>
    <submittedName>
        <fullName evidence="1">Uncharacterized protein</fullName>
    </submittedName>
</protein>
<gene>
    <name evidence="1" type="ORF">RHGRI_019822</name>
</gene>
<keyword evidence="2" id="KW-1185">Reference proteome</keyword>
<dbReference type="Proteomes" id="UP000823749">
    <property type="component" value="Chromosome 7"/>
</dbReference>